<evidence type="ECO:0000256" key="4">
    <source>
        <dbReference type="ARBA" id="ARBA00022741"/>
    </source>
</evidence>
<name>A0A0C5RLA5_9BACT</name>
<keyword evidence="2 8" id="KW-0436">Ligase</keyword>
<dbReference type="Pfam" id="PF03590">
    <property type="entry name" value="AsnA"/>
    <property type="match status" value="1"/>
</dbReference>
<keyword evidence="3" id="KW-0028">Amino-acid biosynthesis</keyword>
<dbReference type="KEGG" id="ude:JM47_02570"/>
<evidence type="ECO:0000259" key="7">
    <source>
        <dbReference type="PROSITE" id="PS50862"/>
    </source>
</evidence>
<dbReference type="GO" id="GO:0005829">
    <property type="term" value="C:cytosol"/>
    <property type="evidence" value="ECO:0007669"/>
    <property type="project" value="TreeGrafter"/>
</dbReference>
<dbReference type="PANTHER" id="PTHR30073:SF5">
    <property type="entry name" value="ASPARTATE--AMMONIA LIGASE"/>
    <property type="match status" value="1"/>
</dbReference>
<dbReference type="InterPro" id="IPR045864">
    <property type="entry name" value="aa-tRNA-synth_II/BPL/LPL"/>
</dbReference>
<dbReference type="EMBL" id="CP009770">
    <property type="protein sequence ID" value="AJQ45443.1"/>
    <property type="molecule type" value="Genomic_DNA"/>
</dbReference>
<organism evidence="8 9">
    <name type="scientific">Ureaplasma diversum</name>
    <dbReference type="NCBI Taxonomy" id="42094"/>
    <lineage>
        <taxon>Bacteria</taxon>
        <taxon>Bacillati</taxon>
        <taxon>Mycoplasmatota</taxon>
        <taxon>Mycoplasmoidales</taxon>
        <taxon>Mycoplasmoidaceae</taxon>
        <taxon>Ureaplasma</taxon>
    </lineage>
</organism>
<evidence type="ECO:0000313" key="8">
    <source>
        <dbReference type="EMBL" id="AJQ45443.1"/>
    </source>
</evidence>
<evidence type="ECO:0000256" key="1">
    <source>
        <dbReference type="ARBA" id="ARBA00022490"/>
    </source>
</evidence>
<keyword evidence="5" id="KW-0067">ATP-binding</keyword>
<evidence type="ECO:0000256" key="5">
    <source>
        <dbReference type="ARBA" id="ARBA00022840"/>
    </source>
</evidence>
<dbReference type="InterPro" id="IPR006195">
    <property type="entry name" value="aa-tRNA-synth_II"/>
</dbReference>
<dbReference type="RefSeq" id="WP_208894853.1">
    <property type="nucleotide sequence ID" value="NZ_CP009770.1"/>
</dbReference>
<evidence type="ECO:0000256" key="3">
    <source>
        <dbReference type="ARBA" id="ARBA00022605"/>
    </source>
</evidence>
<dbReference type="PANTHER" id="PTHR30073">
    <property type="entry name" value="ASPARTATE--AMMONIA LIGASE"/>
    <property type="match status" value="1"/>
</dbReference>
<dbReference type="GO" id="GO:0004071">
    <property type="term" value="F:aspartate-ammonia ligase activity"/>
    <property type="evidence" value="ECO:0007669"/>
    <property type="project" value="InterPro"/>
</dbReference>
<reference evidence="8 9" key="1">
    <citation type="journal article" date="2015" name="Genome Announc.">
        <title>Genome Sequence of Ureaplasma diversum Strain ATCC 49782.</title>
        <authorList>
            <person name="Marques L.M."/>
            <person name="Guimaraes A.M."/>
            <person name="Martins H.B."/>
            <person name="Rezende I.S."/>
            <person name="Barbosa M.S."/>
            <person name="Campos G.B."/>
            <person name="do Nascimento N.C."/>
            <person name="Dos Santos A.P."/>
            <person name="Amorim A.T."/>
            <person name="Santos V.M."/>
            <person name="Messick J.B."/>
            <person name="Timenetsky J."/>
        </authorList>
    </citation>
    <scope>NUCLEOTIDE SEQUENCE [LARGE SCALE GENOMIC DNA]</scope>
    <source>
        <strain evidence="8 9">ATCC 49782</strain>
    </source>
</reference>
<dbReference type="GO" id="GO:0005524">
    <property type="term" value="F:ATP binding"/>
    <property type="evidence" value="ECO:0007669"/>
    <property type="project" value="UniProtKB-KW"/>
</dbReference>
<dbReference type="SUPFAM" id="SSF55681">
    <property type="entry name" value="Class II aaRS and biotin synthetases"/>
    <property type="match status" value="1"/>
</dbReference>
<keyword evidence="4" id="KW-0547">Nucleotide-binding</keyword>
<accession>A0A0C5RLA5</accession>
<dbReference type="PROSITE" id="PS50862">
    <property type="entry name" value="AA_TRNA_LIGASE_II"/>
    <property type="match status" value="1"/>
</dbReference>
<evidence type="ECO:0000256" key="2">
    <source>
        <dbReference type="ARBA" id="ARBA00022598"/>
    </source>
</evidence>
<feature type="domain" description="Aminoacyl-transfer RNA synthetases class-II family profile" evidence="7">
    <location>
        <begin position="16"/>
        <end position="299"/>
    </location>
</feature>
<dbReference type="HOGENOM" id="CLU_071543_0_0_14"/>
<evidence type="ECO:0000256" key="6">
    <source>
        <dbReference type="ARBA" id="ARBA00022888"/>
    </source>
</evidence>
<dbReference type="PIRSF" id="PIRSF001555">
    <property type="entry name" value="Asp_ammon_ligase"/>
    <property type="match status" value="1"/>
</dbReference>
<proteinExistence type="predicted"/>
<dbReference type="GO" id="GO:0006529">
    <property type="term" value="P:asparagine biosynthetic process"/>
    <property type="evidence" value="ECO:0007669"/>
    <property type="project" value="UniProtKB-KW"/>
</dbReference>
<gene>
    <name evidence="8" type="ORF">JM47_02570</name>
</gene>
<sequence>MKKQLSINQTQKAIVAIKNHFQANLAHELNLYRVSAPLFVDQQLGINDQLDHKQAPVSFYVPKLNKTLEIVQSLAKWKRLALVKYEFETYEGLYTDMNAIRAHDDVDSKHSIYVDQWDWELLINDTDRNLAFLFSIVKKIYQALKSTYLAIKLQFNLDYDLLNEDIVFISSQELEDLYPHLDPDQREYEFAKIHKAIFIYQVGYPLKSNLIQSSRSPEYDDWLLNGDLVVYHPINDFALELSSMGIRVNKESFIKQTKFANIDPNTHSDLYYDLMLNNQLPSTIGGGIGQSRLCMFLLQCEHIGQVQVSVWDDDTINQSKKQKIYLL</sequence>
<keyword evidence="6" id="KW-0061">Asparagine biosynthesis</keyword>
<dbReference type="Gene3D" id="3.30.930.10">
    <property type="entry name" value="Bira Bifunctional Protein, Domain 2"/>
    <property type="match status" value="1"/>
</dbReference>
<protein>
    <submittedName>
        <fullName evidence="8">Aspartate--ammonia ligase</fullName>
    </submittedName>
</protein>
<evidence type="ECO:0000313" key="9">
    <source>
        <dbReference type="Proteomes" id="UP000032261"/>
    </source>
</evidence>
<keyword evidence="1" id="KW-0963">Cytoplasm</keyword>
<dbReference type="InterPro" id="IPR004618">
    <property type="entry name" value="AsnA"/>
</dbReference>
<dbReference type="PATRIC" id="fig|42094.4.peg.510"/>
<dbReference type="STRING" id="42094.JM47_02570"/>
<dbReference type="Proteomes" id="UP000032261">
    <property type="component" value="Chromosome"/>
</dbReference>
<dbReference type="AlphaFoldDB" id="A0A0C5RLA5"/>